<gene>
    <name evidence="1" type="ORF">EJB05_13460</name>
</gene>
<dbReference type="AlphaFoldDB" id="A0A5J9VWM8"/>
<organism evidence="1 2">
    <name type="scientific">Eragrostis curvula</name>
    <name type="common">weeping love grass</name>
    <dbReference type="NCBI Taxonomy" id="38414"/>
    <lineage>
        <taxon>Eukaryota</taxon>
        <taxon>Viridiplantae</taxon>
        <taxon>Streptophyta</taxon>
        <taxon>Embryophyta</taxon>
        <taxon>Tracheophyta</taxon>
        <taxon>Spermatophyta</taxon>
        <taxon>Magnoliopsida</taxon>
        <taxon>Liliopsida</taxon>
        <taxon>Poales</taxon>
        <taxon>Poaceae</taxon>
        <taxon>PACMAD clade</taxon>
        <taxon>Chloridoideae</taxon>
        <taxon>Eragrostideae</taxon>
        <taxon>Eragrostidinae</taxon>
        <taxon>Eragrostis</taxon>
    </lineage>
</organism>
<dbReference type="EMBL" id="RWGY01000007">
    <property type="protein sequence ID" value="TVU40015.1"/>
    <property type="molecule type" value="Genomic_DNA"/>
</dbReference>
<dbReference type="Gramene" id="TVU40015">
    <property type="protein sequence ID" value="TVU40015"/>
    <property type="gene ID" value="EJB05_13460"/>
</dbReference>
<accession>A0A5J9VWM8</accession>
<sequence length="159" mass="17785">MAVQQVEVIFSMGDEYVPEYVDKVALVDRLCRALGGAEKVEIEWGNHALSNRVSIVPCGHSPTTIQVCKLLLLLVLVDIQTIFQVELPELADYFTPFCFAVLFGVLEDRCAFTSGSFAMITGEVDVCEREPWLFPKKKVGLLFCLIVSFPHNFMICAFS</sequence>
<evidence type="ECO:0000313" key="2">
    <source>
        <dbReference type="Proteomes" id="UP000324897"/>
    </source>
</evidence>
<evidence type="ECO:0000313" key="1">
    <source>
        <dbReference type="EMBL" id="TVU40015.1"/>
    </source>
</evidence>
<dbReference type="OrthoDB" id="10034502at2759"/>
<dbReference type="PANTHER" id="PTHR31591:SF1">
    <property type="entry name" value="UPF0613 PROTEIN PB24D3.06C"/>
    <property type="match status" value="1"/>
</dbReference>
<dbReference type="InterPro" id="IPR029058">
    <property type="entry name" value="AB_hydrolase_fold"/>
</dbReference>
<dbReference type="InterPro" id="IPR013744">
    <property type="entry name" value="SidJ"/>
</dbReference>
<dbReference type="Proteomes" id="UP000324897">
    <property type="component" value="Chromosome 4"/>
</dbReference>
<protein>
    <submittedName>
        <fullName evidence="1">Uncharacterized protein</fullName>
    </submittedName>
</protein>
<keyword evidence="2" id="KW-1185">Reference proteome</keyword>
<name>A0A5J9VWM8_9POAL</name>
<reference evidence="1 2" key="1">
    <citation type="journal article" date="2019" name="Sci. Rep.">
        <title>A high-quality genome of Eragrostis curvula grass provides insights into Poaceae evolution and supports new strategies to enhance forage quality.</title>
        <authorList>
            <person name="Carballo J."/>
            <person name="Santos B.A.C.M."/>
            <person name="Zappacosta D."/>
            <person name="Garbus I."/>
            <person name="Selva J.P."/>
            <person name="Gallo C.A."/>
            <person name="Diaz A."/>
            <person name="Albertini E."/>
            <person name="Caccamo M."/>
            <person name="Echenique V."/>
        </authorList>
    </citation>
    <scope>NUCLEOTIDE SEQUENCE [LARGE SCALE GENOMIC DNA]</scope>
    <source>
        <strain evidence="2">cv. Victoria</strain>
        <tissue evidence="1">Leaf</tissue>
    </source>
</reference>
<proteinExistence type="predicted"/>
<feature type="non-terminal residue" evidence="1">
    <location>
        <position position="1"/>
    </location>
</feature>
<dbReference type="Gene3D" id="3.40.50.1820">
    <property type="entry name" value="alpha/beta hydrolase"/>
    <property type="match status" value="1"/>
</dbReference>
<dbReference type="PANTHER" id="PTHR31591">
    <property type="entry name" value="UPF0613 PROTEIN PB24D3.06C"/>
    <property type="match status" value="1"/>
</dbReference>
<comment type="caution">
    <text evidence="1">The sequence shown here is derived from an EMBL/GenBank/DDBJ whole genome shotgun (WGS) entry which is preliminary data.</text>
</comment>